<feature type="transmembrane region" description="Helical" evidence="14">
    <location>
        <begin position="96"/>
        <end position="117"/>
    </location>
</feature>
<evidence type="ECO:0000256" key="3">
    <source>
        <dbReference type="ARBA" id="ARBA00009045"/>
    </source>
</evidence>
<sequence length="297" mass="32725">MAQFPLFQKFQKAIQHPPALSLGLPIFLTVIFLLSQRYVWIEDDLELRSTALTNFELNRISFYPLVHATWFHLLLNLVALQPIVSQFERVNGTVRTGIVLNILAVVTAIPWCLLSIGFFPDEAVLGSSAWIFSFMGYWAIRESSKQPTTQLAPNLVVPTWLLPIIYLVVIAIVIPSSSFIGHLLGLIAGWMMALGYLDVLIEPSSKVVLWIENKISRVIDLIPSSIVTFYREEGALDTRAAARADTNRSLSVSGGNFLGFQANSSQADLEAGTRSRGNSSVDPTTSFPGTGQTLGTQ</sequence>
<feature type="transmembrane region" description="Helical" evidence="14">
    <location>
        <begin position="60"/>
        <end position="84"/>
    </location>
</feature>
<dbReference type="EMBL" id="CP017554">
    <property type="protein sequence ID" value="AOW02000.1"/>
    <property type="molecule type" value="Genomic_DNA"/>
</dbReference>
<dbReference type="InterPro" id="IPR022764">
    <property type="entry name" value="Peptidase_S54_rhomboid_dom"/>
</dbReference>
<dbReference type="Pfam" id="PF01694">
    <property type="entry name" value="Rhomboid"/>
    <property type="match status" value="1"/>
</dbReference>
<dbReference type="GeneID" id="2907094"/>
<protein>
    <recommendedName>
        <fullName evidence="11">Rhomboid-type serine protease 2</fullName>
        <ecNumber evidence="4">3.4.21.105</ecNumber>
    </recommendedName>
    <alternativeName>
        <fullName evidence="12">Rhomboid protein 2</fullName>
    </alternativeName>
</protein>
<dbReference type="OMA" id="NTYPIVH"/>
<dbReference type="GO" id="GO:0004252">
    <property type="term" value="F:serine-type endopeptidase activity"/>
    <property type="evidence" value="ECO:0007669"/>
    <property type="project" value="InterPro"/>
</dbReference>
<feature type="domain" description="Peptidase S54 rhomboid" evidence="15">
    <location>
        <begin position="56"/>
        <end position="196"/>
    </location>
</feature>
<dbReference type="EMBL" id="KZ858948">
    <property type="protein sequence ID" value="RDW28993.1"/>
    <property type="molecule type" value="Genomic_DNA"/>
</dbReference>
<dbReference type="VEuPathDB" id="FungiDB:YALI1_B27280g"/>
<evidence type="ECO:0000256" key="1">
    <source>
        <dbReference type="ARBA" id="ARBA00000156"/>
    </source>
</evidence>
<evidence type="ECO:0000256" key="14">
    <source>
        <dbReference type="SAM" id="Phobius"/>
    </source>
</evidence>
<evidence type="ECO:0000313" key="19">
    <source>
        <dbReference type="Proteomes" id="UP000256601"/>
    </source>
</evidence>
<evidence type="ECO:0000256" key="7">
    <source>
        <dbReference type="ARBA" id="ARBA00022801"/>
    </source>
</evidence>
<evidence type="ECO:0000256" key="2">
    <source>
        <dbReference type="ARBA" id="ARBA00004257"/>
    </source>
</evidence>
<evidence type="ECO:0000256" key="8">
    <source>
        <dbReference type="ARBA" id="ARBA00022989"/>
    </source>
</evidence>
<comment type="function">
    <text evidence="10">Probable rhomboid-type serine protease that catalyzes intramembrane proteolysis.</text>
</comment>
<dbReference type="Proteomes" id="UP000182444">
    <property type="component" value="Chromosome 1B"/>
</dbReference>
<reference evidence="16 18" key="1">
    <citation type="journal article" date="2016" name="PLoS ONE">
        <title>Sequence Assembly of Yarrowia lipolytica Strain W29/CLIB89 Shows Transposable Element Diversity.</title>
        <authorList>
            <person name="Magnan C."/>
            <person name="Yu J."/>
            <person name="Chang I."/>
            <person name="Jahn E."/>
            <person name="Kanomata Y."/>
            <person name="Wu J."/>
            <person name="Zeller M."/>
            <person name="Oakes M."/>
            <person name="Baldi P."/>
            <person name="Sandmeyer S."/>
        </authorList>
    </citation>
    <scope>NUCLEOTIDE SEQUENCE [LARGE SCALE GENOMIC DNA]</scope>
    <source>
        <strain evidence="16">CLIB89</strain>
        <strain evidence="18">CLIB89(W29)</strain>
    </source>
</reference>
<feature type="region of interest" description="Disordered" evidence="13">
    <location>
        <begin position="268"/>
        <end position="297"/>
    </location>
</feature>
<feature type="transmembrane region" description="Helical" evidence="14">
    <location>
        <begin position="152"/>
        <end position="174"/>
    </location>
</feature>
<evidence type="ECO:0000256" key="5">
    <source>
        <dbReference type="ARBA" id="ARBA00022670"/>
    </source>
</evidence>
<dbReference type="EC" id="3.4.21.105" evidence="4"/>
<comment type="catalytic activity">
    <reaction evidence="1">
        <text>Cleaves type-1 transmembrane domains using a catalytic dyad composed of serine and histidine that are contributed by different transmembrane domains.</text>
        <dbReference type="EC" id="3.4.21.105"/>
    </reaction>
</comment>
<dbReference type="GO" id="GO:0016020">
    <property type="term" value="C:membrane"/>
    <property type="evidence" value="ECO:0007669"/>
    <property type="project" value="InterPro"/>
</dbReference>
<evidence type="ECO:0000256" key="12">
    <source>
        <dbReference type="ARBA" id="ARBA00042081"/>
    </source>
</evidence>
<dbReference type="Gene3D" id="1.20.1540.10">
    <property type="entry name" value="Rhomboid-like"/>
    <property type="match status" value="1"/>
</dbReference>
<keyword evidence="8 14" id="KW-1133">Transmembrane helix</keyword>
<dbReference type="AlphaFoldDB" id="A0A1D8N8N6"/>
<evidence type="ECO:0000256" key="6">
    <source>
        <dbReference type="ARBA" id="ARBA00022692"/>
    </source>
</evidence>
<evidence type="ECO:0000256" key="4">
    <source>
        <dbReference type="ARBA" id="ARBA00013039"/>
    </source>
</evidence>
<keyword evidence="6 14" id="KW-0812">Transmembrane</keyword>
<feature type="compositionally biased region" description="Polar residues" evidence="13">
    <location>
        <begin position="275"/>
        <end position="297"/>
    </location>
</feature>
<feature type="transmembrane region" description="Helical" evidence="14">
    <location>
        <begin position="180"/>
        <end position="201"/>
    </location>
</feature>
<organism evidence="16 18">
    <name type="scientific">Yarrowia lipolytica</name>
    <name type="common">Candida lipolytica</name>
    <dbReference type="NCBI Taxonomy" id="4952"/>
    <lineage>
        <taxon>Eukaryota</taxon>
        <taxon>Fungi</taxon>
        <taxon>Dikarya</taxon>
        <taxon>Ascomycota</taxon>
        <taxon>Saccharomycotina</taxon>
        <taxon>Dipodascomycetes</taxon>
        <taxon>Dipodascales</taxon>
        <taxon>Dipodascales incertae sedis</taxon>
        <taxon>Yarrowia</taxon>
    </lineage>
</organism>
<evidence type="ECO:0000313" key="16">
    <source>
        <dbReference type="EMBL" id="AOW02000.1"/>
    </source>
</evidence>
<dbReference type="GO" id="GO:0005794">
    <property type="term" value="C:Golgi apparatus"/>
    <property type="evidence" value="ECO:0007669"/>
    <property type="project" value="UniProtKB-SubCell"/>
</dbReference>
<evidence type="ECO:0000256" key="10">
    <source>
        <dbReference type="ARBA" id="ARBA00037147"/>
    </source>
</evidence>
<dbReference type="SMR" id="A0A1D8N8N6"/>
<feature type="transmembrane region" description="Helical" evidence="14">
    <location>
        <begin position="123"/>
        <end position="140"/>
    </location>
</feature>
<keyword evidence="5" id="KW-0645">Protease</keyword>
<evidence type="ECO:0000256" key="13">
    <source>
        <dbReference type="SAM" id="MobiDB-lite"/>
    </source>
</evidence>
<evidence type="ECO:0000259" key="15">
    <source>
        <dbReference type="Pfam" id="PF01694"/>
    </source>
</evidence>
<proteinExistence type="inferred from homology"/>
<dbReference type="eggNOG" id="KOG2632">
    <property type="taxonomic scope" value="Eukaryota"/>
</dbReference>
<dbReference type="KEGG" id="yli:2907094"/>
<gene>
    <name evidence="17" type="ORF">B0I71DRAFT_91227</name>
    <name evidence="16" type="ORF">YALI1_B27280g</name>
</gene>
<comment type="subcellular location">
    <subcellularLocation>
        <location evidence="2">Golgi apparatus</location>
        <location evidence="2">cis-Golgi network membrane</location>
        <topology evidence="2">Multi-pass membrane protein</topology>
    </subcellularLocation>
</comment>
<dbReference type="Proteomes" id="UP000256601">
    <property type="component" value="Unassembled WGS sequence"/>
</dbReference>
<evidence type="ECO:0000256" key="9">
    <source>
        <dbReference type="ARBA" id="ARBA00023136"/>
    </source>
</evidence>
<evidence type="ECO:0000313" key="18">
    <source>
        <dbReference type="Proteomes" id="UP000182444"/>
    </source>
</evidence>
<dbReference type="VEuPathDB" id="FungiDB:YALI0_B20878g"/>
<dbReference type="GO" id="GO:0006508">
    <property type="term" value="P:proteolysis"/>
    <property type="evidence" value="ECO:0007669"/>
    <property type="project" value="UniProtKB-KW"/>
</dbReference>
<evidence type="ECO:0000313" key="17">
    <source>
        <dbReference type="EMBL" id="RDW28993.1"/>
    </source>
</evidence>
<comment type="similarity">
    <text evidence="3">Belongs to the peptidase S54 family.</text>
</comment>
<dbReference type="PANTHER" id="PTHR43066">
    <property type="entry name" value="RHOMBOID-RELATED PROTEIN"/>
    <property type="match status" value="1"/>
</dbReference>
<dbReference type="PANTHER" id="PTHR43066:SF1">
    <property type="entry name" value="RHOMBOID PROTEIN 2"/>
    <property type="match status" value="1"/>
</dbReference>
<accession>A0A1D8N8N6</accession>
<feature type="transmembrane region" description="Helical" evidence="14">
    <location>
        <begin position="20"/>
        <end position="40"/>
    </location>
</feature>
<dbReference type="InterPro" id="IPR035952">
    <property type="entry name" value="Rhomboid-like_sf"/>
</dbReference>
<name>A0A1D8N8N6_YARLL</name>
<dbReference type="SUPFAM" id="SSF144091">
    <property type="entry name" value="Rhomboid-like"/>
    <property type="match status" value="1"/>
</dbReference>
<reference evidence="17 19" key="2">
    <citation type="submission" date="2018-07" db="EMBL/GenBank/DDBJ databases">
        <title>Draft Genome Assemblies for Five Robust Yarrowia lipolytica Strains Exhibiting High Lipid Production and Pentose Sugar Utilization and Sugar Alcohol Secretion from Undetoxified Lignocellulosic Biomass Hydrolysates.</title>
        <authorList>
            <consortium name="DOE Joint Genome Institute"/>
            <person name="Walker C."/>
            <person name="Ryu S."/>
            <person name="Na H."/>
            <person name="Zane M."/>
            <person name="LaButti K."/>
            <person name="Lipzen A."/>
            <person name="Haridas S."/>
            <person name="Barry K."/>
            <person name="Grigoriev I.V."/>
            <person name="Quarterman J."/>
            <person name="Slininger P."/>
            <person name="Dien B."/>
            <person name="Trinh C.T."/>
        </authorList>
    </citation>
    <scope>NUCLEOTIDE SEQUENCE [LARGE SCALE GENOMIC DNA]</scope>
    <source>
        <strain evidence="17 19">YB392</strain>
    </source>
</reference>
<keyword evidence="9 14" id="KW-0472">Membrane</keyword>
<keyword evidence="7" id="KW-0378">Hydrolase</keyword>
<evidence type="ECO:0000256" key="11">
    <source>
        <dbReference type="ARBA" id="ARBA00039804"/>
    </source>
</evidence>